<dbReference type="OrthoDB" id="3429377at2"/>
<dbReference type="Pfam" id="PF19686">
    <property type="entry name" value="DUF6188"/>
    <property type="match status" value="1"/>
</dbReference>
<gene>
    <name evidence="1" type="ORF">B7R21_18410</name>
</gene>
<evidence type="ECO:0000313" key="2">
    <source>
        <dbReference type="Proteomes" id="UP000256709"/>
    </source>
</evidence>
<reference evidence="1 2" key="1">
    <citation type="submission" date="2017-04" db="EMBL/GenBank/DDBJ databases">
        <title>Comparative genome analysis of Subtercola boreus.</title>
        <authorList>
            <person name="Cho Y.-J."/>
            <person name="Cho A."/>
            <person name="Kim O.-S."/>
            <person name="Lee J.-I."/>
        </authorList>
    </citation>
    <scope>NUCLEOTIDE SEQUENCE [LARGE SCALE GENOMIC DNA]</scope>
    <source>
        <strain evidence="1 2">P27444</strain>
    </source>
</reference>
<dbReference type="EMBL" id="NBXA01000049">
    <property type="protein sequence ID" value="RFA06820.1"/>
    <property type="molecule type" value="Genomic_DNA"/>
</dbReference>
<dbReference type="AlphaFoldDB" id="A0A3E0VBS1"/>
<evidence type="ECO:0000313" key="1">
    <source>
        <dbReference type="EMBL" id="RFA06820.1"/>
    </source>
</evidence>
<accession>A0A3E0VBS1</accession>
<dbReference type="Proteomes" id="UP000256709">
    <property type="component" value="Unassembled WGS sequence"/>
</dbReference>
<proteinExistence type="predicted"/>
<dbReference type="InterPro" id="IPR046179">
    <property type="entry name" value="DUF6188"/>
</dbReference>
<protein>
    <submittedName>
        <fullName evidence="1">Uncharacterized protein</fullName>
    </submittedName>
</protein>
<sequence length="138" mass="14399">MSDIPWGGPTSFPCIVPVVGQTVTQVLFDYAVTILFEGGQQLRLETAFQLGAARVQPVTVAPEVSLQAAASILGVLHSSVANAVLEESGQLVLEFSSGETLTIGPDESYEAFTFNGSHGELLVALPGGGLTFFSGRSK</sequence>
<organism evidence="1 2">
    <name type="scientific">Subtercola boreus</name>
    <dbReference type="NCBI Taxonomy" id="120213"/>
    <lineage>
        <taxon>Bacteria</taxon>
        <taxon>Bacillati</taxon>
        <taxon>Actinomycetota</taxon>
        <taxon>Actinomycetes</taxon>
        <taxon>Micrococcales</taxon>
        <taxon>Microbacteriaceae</taxon>
        <taxon>Subtercola</taxon>
    </lineage>
</organism>
<dbReference type="RefSeq" id="WP_116284721.1">
    <property type="nucleotide sequence ID" value="NZ_NBXA01000049.1"/>
</dbReference>
<name>A0A3E0VBS1_9MICO</name>
<comment type="caution">
    <text evidence="1">The sequence shown here is derived from an EMBL/GenBank/DDBJ whole genome shotgun (WGS) entry which is preliminary data.</text>
</comment>